<evidence type="ECO:0000313" key="8">
    <source>
        <dbReference type="Proteomes" id="UP000471521"/>
    </source>
</evidence>
<comment type="caution">
    <text evidence="7">The sequence shown here is derived from an EMBL/GenBank/DDBJ whole genome shotgun (WGS) entry which is preliminary data.</text>
</comment>
<feature type="compositionally biased region" description="Acidic residues" evidence="5">
    <location>
        <begin position="286"/>
        <end position="300"/>
    </location>
</feature>
<evidence type="ECO:0000256" key="2">
    <source>
        <dbReference type="ARBA" id="ARBA00034617"/>
    </source>
</evidence>
<evidence type="ECO:0000313" key="7">
    <source>
        <dbReference type="EMBL" id="MXR22342.1"/>
    </source>
</evidence>
<dbReference type="GO" id="GO:0043138">
    <property type="term" value="F:3'-5' DNA helicase activity"/>
    <property type="evidence" value="ECO:0007669"/>
    <property type="project" value="UniProtKB-EC"/>
</dbReference>
<dbReference type="Proteomes" id="UP000471521">
    <property type="component" value="Unassembled WGS sequence"/>
</dbReference>
<gene>
    <name evidence="7" type="ORF">GRX66_17760</name>
</gene>
<evidence type="ECO:0000256" key="3">
    <source>
        <dbReference type="ARBA" id="ARBA00048954"/>
    </source>
</evidence>
<evidence type="ECO:0000256" key="1">
    <source>
        <dbReference type="ARBA" id="ARBA00007816"/>
    </source>
</evidence>
<comment type="similarity">
    <text evidence="1">Belongs to the HerA family.</text>
</comment>
<sequence length="346" mass="37351">MPERGDELHVTEGDLTLPAIDVLTGRGFVTGKSGSGKSNTASVIVEELLEHESRLLIVDTDGEYYGLKEDYEVLHLGAGDRCDAVVGPGDAEAIADVALSDGVPVVLDVSGFLEGDDADRLVYEVAKQLFSKSRDVRQPFLLLVEEVHEFVPEQGGLGDVGEMLVRIAKRGRKRGLGLCGLSQRPASVDKDFITQCDWLVWHRLTWANDTRVVDKILGGSYSTDVESLGDGEAFLAADWEQSVRRVQFRRKRTYDAGATPGYGAQETPDLEPVDDKWLDRFRDGEPADGDDSGTSDDTADDASSQSSRPTAARSVETAVRAETPGAVPTGKTATRTVRPTAQRAAG</sequence>
<reference evidence="7 8" key="1">
    <citation type="submission" date="2019-12" db="EMBL/GenBank/DDBJ databases">
        <title>Isolation and characterization of three novel carbon monoxide-oxidizing members of Halobacteria from salione crusts and soils.</title>
        <authorList>
            <person name="Myers M.R."/>
            <person name="King G.M."/>
        </authorList>
    </citation>
    <scope>NUCLEOTIDE SEQUENCE [LARGE SCALE GENOMIC DNA]</scope>
    <source>
        <strain evidence="7 8">PCN9</strain>
    </source>
</reference>
<comment type="catalytic activity">
    <reaction evidence="4">
        <text>ATP + H2O = ADP + phosphate + H(+)</text>
        <dbReference type="Rhea" id="RHEA:13065"/>
        <dbReference type="ChEBI" id="CHEBI:15377"/>
        <dbReference type="ChEBI" id="CHEBI:15378"/>
        <dbReference type="ChEBI" id="CHEBI:30616"/>
        <dbReference type="ChEBI" id="CHEBI:43474"/>
        <dbReference type="ChEBI" id="CHEBI:456216"/>
        <dbReference type="EC" id="5.6.2.4"/>
    </reaction>
</comment>
<evidence type="ECO:0000256" key="5">
    <source>
        <dbReference type="SAM" id="MobiDB-lite"/>
    </source>
</evidence>
<organism evidence="7 8">
    <name type="scientific">Halobacterium bonnevillei</name>
    <dbReference type="NCBI Taxonomy" id="2692200"/>
    <lineage>
        <taxon>Archaea</taxon>
        <taxon>Methanobacteriati</taxon>
        <taxon>Methanobacteriota</taxon>
        <taxon>Stenosarchaea group</taxon>
        <taxon>Halobacteria</taxon>
        <taxon>Halobacteriales</taxon>
        <taxon>Halobacteriaceae</taxon>
        <taxon>Halobacterium</taxon>
    </lineage>
</organism>
<feature type="non-terminal residue" evidence="7">
    <location>
        <position position="346"/>
    </location>
</feature>
<name>A0A6B0STH5_9EURY</name>
<feature type="region of interest" description="Disordered" evidence="5">
    <location>
        <begin position="279"/>
        <end position="346"/>
    </location>
</feature>
<dbReference type="GO" id="GO:0043139">
    <property type="term" value="F:5'-3' DNA helicase activity"/>
    <property type="evidence" value="ECO:0007669"/>
    <property type="project" value="UniProtKB-EC"/>
</dbReference>
<dbReference type="Gene3D" id="3.40.50.300">
    <property type="entry name" value="P-loop containing nucleotide triphosphate hydrolases"/>
    <property type="match status" value="1"/>
</dbReference>
<keyword evidence="8" id="KW-1185">Reference proteome</keyword>
<evidence type="ECO:0000256" key="4">
    <source>
        <dbReference type="ARBA" id="ARBA00048988"/>
    </source>
</evidence>
<dbReference type="InterPro" id="IPR027417">
    <property type="entry name" value="P-loop_NTPase"/>
</dbReference>
<dbReference type="SUPFAM" id="SSF52540">
    <property type="entry name" value="P-loop containing nucleoside triphosphate hydrolases"/>
    <property type="match status" value="1"/>
</dbReference>
<comment type="catalytic activity">
    <reaction evidence="2">
        <text>Couples ATP hydrolysis with the unwinding of duplex DNA by translocating in the 3'-5' direction.</text>
        <dbReference type="EC" id="5.6.2.4"/>
    </reaction>
</comment>
<protein>
    <submittedName>
        <fullName evidence="7">DUF87 domain-containing protein</fullName>
    </submittedName>
</protein>
<comment type="catalytic activity">
    <reaction evidence="3">
        <text>ATP + H2O = ADP + phosphate + H(+)</text>
        <dbReference type="Rhea" id="RHEA:13065"/>
        <dbReference type="ChEBI" id="CHEBI:15377"/>
        <dbReference type="ChEBI" id="CHEBI:15378"/>
        <dbReference type="ChEBI" id="CHEBI:30616"/>
        <dbReference type="ChEBI" id="CHEBI:43474"/>
        <dbReference type="ChEBI" id="CHEBI:456216"/>
        <dbReference type="EC" id="5.6.2.3"/>
    </reaction>
</comment>
<dbReference type="InterPro" id="IPR002789">
    <property type="entry name" value="HerA_central"/>
</dbReference>
<dbReference type="InterPro" id="IPR008571">
    <property type="entry name" value="HerA-like"/>
</dbReference>
<proteinExistence type="inferred from homology"/>
<dbReference type="AlphaFoldDB" id="A0A6B0STH5"/>
<dbReference type="EMBL" id="WUUU01000250">
    <property type="protein sequence ID" value="MXR22342.1"/>
    <property type="molecule type" value="Genomic_DNA"/>
</dbReference>
<dbReference type="Pfam" id="PF01935">
    <property type="entry name" value="DUF87"/>
    <property type="match status" value="1"/>
</dbReference>
<accession>A0A6B0STH5</accession>
<dbReference type="PANTHER" id="PTHR42957">
    <property type="entry name" value="HELICASE MJ1565-RELATED"/>
    <property type="match status" value="1"/>
</dbReference>
<dbReference type="PANTHER" id="PTHR42957:SF1">
    <property type="entry name" value="HELICASE MJ1565-RELATED"/>
    <property type="match status" value="1"/>
</dbReference>
<feature type="domain" description="Helicase HerA central" evidence="6">
    <location>
        <begin position="29"/>
        <end position="69"/>
    </location>
</feature>
<dbReference type="RefSeq" id="WP_159527694.1">
    <property type="nucleotide sequence ID" value="NZ_WUUU01000250.1"/>
</dbReference>
<evidence type="ECO:0000259" key="6">
    <source>
        <dbReference type="Pfam" id="PF01935"/>
    </source>
</evidence>